<evidence type="ECO:0000313" key="3">
    <source>
        <dbReference type="Proteomes" id="UP000266861"/>
    </source>
</evidence>
<dbReference type="InterPro" id="IPR052407">
    <property type="entry name" value="BTB_POZ_domain_cont_9"/>
</dbReference>
<dbReference type="SMART" id="SM00225">
    <property type="entry name" value="BTB"/>
    <property type="match status" value="1"/>
</dbReference>
<dbReference type="SUPFAM" id="SSF54695">
    <property type="entry name" value="POZ domain"/>
    <property type="match status" value="1"/>
</dbReference>
<name>A0A397IZ98_9GLOM</name>
<evidence type="ECO:0000259" key="1">
    <source>
        <dbReference type="PROSITE" id="PS50097"/>
    </source>
</evidence>
<protein>
    <recommendedName>
        <fullName evidence="1">BTB domain-containing protein</fullName>
    </recommendedName>
</protein>
<accession>A0A397IZ98</accession>
<dbReference type="PANTHER" id="PTHR46306">
    <property type="entry name" value="BTB/POZ DOMAIN-CONTAINING PROTEIN 9"/>
    <property type="match status" value="1"/>
</dbReference>
<dbReference type="Proteomes" id="UP000266861">
    <property type="component" value="Unassembled WGS sequence"/>
</dbReference>
<comment type="caution">
    <text evidence="2">The sequence shown here is derived from an EMBL/GenBank/DDBJ whole genome shotgun (WGS) entry which is preliminary data.</text>
</comment>
<evidence type="ECO:0000313" key="2">
    <source>
        <dbReference type="EMBL" id="RHZ79106.1"/>
    </source>
</evidence>
<dbReference type="EMBL" id="PQFF01000142">
    <property type="protein sequence ID" value="RHZ79106.1"/>
    <property type="molecule type" value="Genomic_DNA"/>
</dbReference>
<dbReference type="PROSITE" id="PS50097">
    <property type="entry name" value="BTB"/>
    <property type="match status" value="1"/>
</dbReference>
<dbReference type="OrthoDB" id="2428971at2759"/>
<reference evidence="2 3" key="1">
    <citation type="submission" date="2018-08" db="EMBL/GenBank/DDBJ databases">
        <title>Genome and evolution of the arbuscular mycorrhizal fungus Diversispora epigaea (formerly Glomus versiforme) and its bacterial endosymbionts.</title>
        <authorList>
            <person name="Sun X."/>
            <person name="Fei Z."/>
            <person name="Harrison M."/>
        </authorList>
    </citation>
    <scope>NUCLEOTIDE SEQUENCE [LARGE SCALE GENOMIC DNA]</scope>
    <source>
        <strain evidence="2 3">IT104</strain>
    </source>
</reference>
<dbReference type="InterPro" id="IPR000210">
    <property type="entry name" value="BTB/POZ_dom"/>
</dbReference>
<dbReference type="Gene3D" id="1.25.40.420">
    <property type="match status" value="1"/>
</dbReference>
<feature type="domain" description="BTB" evidence="1">
    <location>
        <begin position="23"/>
        <end position="95"/>
    </location>
</feature>
<dbReference type="PANTHER" id="PTHR46306:SF1">
    <property type="entry name" value="BTB_POZ DOMAIN-CONTAINING PROTEIN 9"/>
    <property type="match status" value="1"/>
</dbReference>
<dbReference type="InterPro" id="IPR011333">
    <property type="entry name" value="SKP1/BTB/POZ_sf"/>
</dbReference>
<keyword evidence="3" id="KW-1185">Reference proteome</keyword>
<proteinExistence type="predicted"/>
<sequence>MSLKFFNKLFQNLIELLNDKNDYNVIIEVENKEKSFKAHSNILKFRSSYFRRELEKENIQPNENNIKTIIKSRISTQIFSVILRYIYGGIVDLENCETRFIFDLMLAADEFELEELINKLETLLIETKGSWLRTHFSFIYHFIFNRNNFKKLKNFCNDIVVKYPNLIFDSSDFTSLEESAIVSLLERDDLQIEEIKVWDYVIKWGIAQNPDLPTDVEE</sequence>
<dbReference type="Gene3D" id="3.30.710.10">
    <property type="entry name" value="Potassium Channel Kv1.1, Chain A"/>
    <property type="match status" value="1"/>
</dbReference>
<dbReference type="Pfam" id="PF00651">
    <property type="entry name" value="BTB"/>
    <property type="match status" value="1"/>
</dbReference>
<organism evidence="2 3">
    <name type="scientific">Diversispora epigaea</name>
    <dbReference type="NCBI Taxonomy" id="1348612"/>
    <lineage>
        <taxon>Eukaryota</taxon>
        <taxon>Fungi</taxon>
        <taxon>Fungi incertae sedis</taxon>
        <taxon>Mucoromycota</taxon>
        <taxon>Glomeromycotina</taxon>
        <taxon>Glomeromycetes</taxon>
        <taxon>Diversisporales</taxon>
        <taxon>Diversisporaceae</taxon>
        <taxon>Diversispora</taxon>
    </lineage>
</organism>
<dbReference type="InterPro" id="IPR011705">
    <property type="entry name" value="BACK"/>
</dbReference>
<dbReference type="GO" id="GO:0005737">
    <property type="term" value="C:cytoplasm"/>
    <property type="evidence" value="ECO:0007669"/>
    <property type="project" value="TreeGrafter"/>
</dbReference>
<gene>
    <name evidence="2" type="ORF">Glove_151g4</name>
</gene>
<dbReference type="AlphaFoldDB" id="A0A397IZ98"/>
<dbReference type="Pfam" id="PF07707">
    <property type="entry name" value="BACK"/>
    <property type="match status" value="1"/>
</dbReference>